<evidence type="ECO:0000256" key="3">
    <source>
        <dbReference type="ARBA" id="ARBA00022692"/>
    </source>
</evidence>
<keyword evidence="9" id="KW-1185">Reference proteome</keyword>
<comment type="caution">
    <text evidence="8">The sequence shown here is derived from an EMBL/GenBank/DDBJ whole genome shotgun (WGS) entry which is preliminary data.</text>
</comment>
<comment type="subcellular location">
    <subcellularLocation>
        <location evidence="1 6">Cell membrane</location>
        <topology evidence="1 6">Multi-pass membrane protein</topology>
    </subcellularLocation>
</comment>
<protein>
    <recommendedName>
        <fullName evidence="6">TVP38/TMEM64 family membrane protein</fullName>
    </recommendedName>
</protein>
<organism evidence="8 9">
    <name type="scientific">Alkaliphilus flagellatus</name>
    <dbReference type="NCBI Taxonomy" id="2841507"/>
    <lineage>
        <taxon>Bacteria</taxon>
        <taxon>Bacillati</taxon>
        <taxon>Bacillota</taxon>
        <taxon>Clostridia</taxon>
        <taxon>Peptostreptococcales</taxon>
        <taxon>Natronincolaceae</taxon>
        <taxon>Alkaliphilus</taxon>
    </lineage>
</organism>
<sequence length="217" mass="24509">MSTKKKLLTALSILIVIFIIYKLEKQSIHRPGFNVEYIQHIVESFGILGILVYILINSIRPFLFIPTTIMFISGGVIFGTIRGSIYTLAGLMAASSLSFFLARRFQKPFKKIFGNKYLSKINSLSSDQVIRGLFVMRVSPAFPFDPVSYGSGISHMSYKQFCIGTLLGAFPKVILYTFLGDQIDNIFSLQTLIVFVILLILALCPYFFRKKSQAFNK</sequence>
<dbReference type="EMBL" id="JAHLQK010000002">
    <property type="protein sequence ID" value="MBU5675788.1"/>
    <property type="molecule type" value="Genomic_DNA"/>
</dbReference>
<proteinExistence type="inferred from homology"/>
<feature type="transmembrane region" description="Helical" evidence="6">
    <location>
        <begin position="185"/>
        <end position="208"/>
    </location>
</feature>
<feature type="transmembrane region" description="Helical" evidence="6">
    <location>
        <begin position="85"/>
        <end position="102"/>
    </location>
</feature>
<keyword evidence="5 6" id="KW-0472">Membrane</keyword>
<keyword evidence="4 6" id="KW-1133">Transmembrane helix</keyword>
<dbReference type="Pfam" id="PF09335">
    <property type="entry name" value="VTT_dom"/>
    <property type="match status" value="1"/>
</dbReference>
<evidence type="ECO:0000259" key="7">
    <source>
        <dbReference type="Pfam" id="PF09335"/>
    </source>
</evidence>
<keyword evidence="2 6" id="KW-1003">Cell membrane</keyword>
<evidence type="ECO:0000313" key="8">
    <source>
        <dbReference type="EMBL" id="MBU5675788.1"/>
    </source>
</evidence>
<evidence type="ECO:0000256" key="2">
    <source>
        <dbReference type="ARBA" id="ARBA00022475"/>
    </source>
</evidence>
<dbReference type="InterPro" id="IPR015414">
    <property type="entry name" value="TMEM64"/>
</dbReference>
<feature type="transmembrane region" description="Helical" evidence="6">
    <location>
        <begin position="62"/>
        <end position="79"/>
    </location>
</feature>
<evidence type="ECO:0000313" key="9">
    <source>
        <dbReference type="Proteomes" id="UP000779508"/>
    </source>
</evidence>
<feature type="domain" description="VTT" evidence="7">
    <location>
        <begin position="65"/>
        <end position="182"/>
    </location>
</feature>
<reference evidence="8 9" key="1">
    <citation type="submission" date="2021-06" db="EMBL/GenBank/DDBJ databases">
        <authorList>
            <person name="Sun Q."/>
            <person name="Li D."/>
        </authorList>
    </citation>
    <scope>NUCLEOTIDE SEQUENCE [LARGE SCALE GENOMIC DNA]</scope>
    <source>
        <strain evidence="8 9">MSJ-5</strain>
    </source>
</reference>
<evidence type="ECO:0000256" key="4">
    <source>
        <dbReference type="ARBA" id="ARBA00022989"/>
    </source>
</evidence>
<feature type="transmembrane region" description="Helical" evidence="6">
    <location>
        <begin position="38"/>
        <end position="55"/>
    </location>
</feature>
<name>A0ABS6FZW3_9FIRM</name>
<dbReference type="Proteomes" id="UP000779508">
    <property type="component" value="Unassembled WGS sequence"/>
</dbReference>
<dbReference type="PANTHER" id="PTHR12677:SF49">
    <property type="entry name" value="TVP38_TMEM64 FAMILY MEMBRANE PROTEIN"/>
    <property type="match status" value="1"/>
</dbReference>
<feature type="transmembrane region" description="Helical" evidence="6">
    <location>
        <begin position="161"/>
        <end position="179"/>
    </location>
</feature>
<keyword evidence="3 6" id="KW-0812">Transmembrane</keyword>
<dbReference type="PANTHER" id="PTHR12677">
    <property type="entry name" value="GOLGI APPARATUS MEMBRANE PROTEIN TVP38-RELATED"/>
    <property type="match status" value="1"/>
</dbReference>
<evidence type="ECO:0000256" key="5">
    <source>
        <dbReference type="ARBA" id="ARBA00023136"/>
    </source>
</evidence>
<evidence type="ECO:0000256" key="1">
    <source>
        <dbReference type="ARBA" id="ARBA00004651"/>
    </source>
</evidence>
<evidence type="ECO:0000256" key="6">
    <source>
        <dbReference type="RuleBase" id="RU366058"/>
    </source>
</evidence>
<accession>A0ABS6FZW3</accession>
<comment type="similarity">
    <text evidence="6">Belongs to the TVP38/TMEM64 family.</text>
</comment>
<gene>
    <name evidence="8" type="ORF">KQI88_05110</name>
</gene>
<dbReference type="RefSeq" id="WP_216415287.1">
    <property type="nucleotide sequence ID" value="NZ_JAHLQK010000002.1"/>
</dbReference>
<dbReference type="InterPro" id="IPR032816">
    <property type="entry name" value="VTT_dom"/>
</dbReference>